<dbReference type="EMBL" id="SPUK01000034">
    <property type="protein sequence ID" value="TQV90145.1"/>
    <property type="molecule type" value="Genomic_DNA"/>
</dbReference>
<gene>
    <name evidence="1" type="ORF">IF1G_11187</name>
</gene>
<name>A0A545UL09_9HYPO</name>
<dbReference type="AlphaFoldDB" id="A0A545UL09"/>
<organism evidence="1 2">
    <name type="scientific">Cordyceps javanica</name>
    <dbReference type="NCBI Taxonomy" id="43265"/>
    <lineage>
        <taxon>Eukaryota</taxon>
        <taxon>Fungi</taxon>
        <taxon>Dikarya</taxon>
        <taxon>Ascomycota</taxon>
        <taxon>Pezizomycotina</taxon>
        <taxon>Sordariomycetes</taxon>
        <taxon>Hypocreomycetidae</taxon>
        <taxon>Hypocreales</taxon>
        <taxon>Cordycipitaceae</taxon>
        <taxon>Cordyceps</taxon>
    </lineage>
</organism>
<evidence type="ECO:0000313" key="1">
    <source>
        <dbReference type="EMBL" id="TQV90145.1"/>
    </source>
</evidence>
<keyword evidence="2" id="KW-1185">Reference proteome</keyword>
<evidence type="ECO:0000313" key="2">
    <source>
        <dbReference type="Proteomes" id="UP000315783"/>
    </source>
</evidence>
<comment type="caution">
    <text evidence="1">The sequence shown here is derived from an EMBL/GenBank/DDBJ whole genome shotgun (WGS) entry which is preliminary data.</text>
</comment>
<protein>
    <submittedName>
        <fullName evidence="1">Uncharacterized protein</fullName>
    </submittedName>
</protein>
<reference evidence="1 2" key="1">
    <citation type="journal article" date="2019" name="Appl. Microbiol. Biotechnol.">
        <title>Genome sequence of Isaria javanica and comparative genome analysis insights into family S53 peptidase evolution in fungal entomopathogens.</title>
        <authorList>
            <person name="Lin R."/>
            <person name="Zhang X."/>
            <person name="Xin B."/>
            <person name="Zou M."/>
            <person name="Gao Y."/>
            <person name="Qin F."/>
            <person name="Hu Q."/>
            <person name="Xie B."/>
            <person name="Cheng X."/>
        </authorList>
    </citation>
    <scope>NUCLEOTIDE SEQUENCE [LARGE SCALE GENOMIC DNA]</scope>
    <source>
        <strain evidence="1 2">IJ1G</strain>
    </source>
</reference>
<proteinExistence type="predicted"/>
<dbReference type="Proteomes" id="UP000315783">
    <property type="component" value="Unassembled WGS sequence"/>
</dbReference>
<sequence length="236" mass="27149">MASIESRGQEIPPVWNKILSPHSKWQKEIMMLQDLKPALQPTLVGWDLHELAERSSRLGQKSNALVSRKKALYIVLLVQDWSGDLEYAFHCLLESLLSFEHVGPDEVLLVKENIILNITECRGQRLVNGRIQLENPAKLFSFRDGLTTSILTYDGVIEDVSGSQIGFLQGQTRYDSVRNICSIKMSCGDGRTIFRVFKRTGWDIRHLEEVFTTDEDGQQWVTNWKLPNKQWIKSYQ</sequence>
<accession>A0A545UL09</accession>